<dbReference type="AlphaFoldDB" id="A0A399CZT3"/>
<dbReference type="InterPro" id="IPR035959">
    <property type="entry name" value="RutC-like_sf"/>
</dbReference>
<dbReference type="RefSeq" id="WP_119350312.1">
    <property type="nucleotide sequence ID" value="NZ_QWET01000008.1"/>
</dbReference>
<keyword evidence="3" id="KW-1185">Reference proteome</keyword>
<dbReference type="SUPFAM" id="SSF55298">
    <property type="entry name" value="YjgF-like"/>
    <property type="match status" value="1"/>
</dbReference>
<dbReference type="InterPro" id="IPR049368">
    <property type="entry name" value="FkbO_Hyg5-like_N"/>
</dbReference>
<dbReference type="OrthoDB" id="1114505at2"/>
<dbReference type="GO" id="GO:0005829">
    <property type="term" value="C:cytosol"/>
    <property type="evidence" value="ECO:0007669"/>
    <property type="project" value="TreeGrafter"/>
</dbReference>
<evidence type="ECO:0000313" key="3">
    <source>
        <dbReference type="Proteomes" id="UP000266441"/>
    </source>
</evidence>
<organism evidence="2 3">
    <name type="scientific">Mariniphaga sediminis</name>
    <dbReference type="NCBI Taxonomy" id="1628158"/>
    <lineage>
        <taxon>Bacteria</taxon>
        <taxon>Pseudomonadati</taxon>
        <taxon>Bacteroidota</taxon>
        <taxon>Bacteroidia</taxon>
        <taxon>Marinilabiliales</taxon>
        <taxon>Prolixibacteraceae</taxon>
        <taxon>Mariniphaga</taxon>
    </lineage>
</organism>
<reference evidence="2 3" key="1">
    <citation type="journal article" date="2015" name="Int. J. Syst. Evol. Microbiol.">
        <title>Mariniphaga sediminis sp. nov., isolated from coastal sediment.</title>
        <authorList>
            <person name="Wang F.Q."/>
            <person name="Shen Q.Y."/>
            <person name="Chen G.J."/>
            <person name="Du Z.J."/>
        </authorList>
    </citation>
    <scope>NUCLEOTIDE SEQUENCE [LARGE SCALE GENOMIC DNA]</scope>
    <source>
        <strain evidence="2 3">SY21</strain>
    </source>
</reference>
<comment type="caution">
    <text evidence="2">The sequence shown here is derived from an EMBL/GenBank/DDBJ whole genome shotgun (WGS) entry which is preliminary data.</text>
</comment>
<accession>A0A399CZT3</accession>
<name>A0A399CZT3_9BACT</name>
<dbReference type="GO" id="GO:0019239">
    <property type="term" value="F:deaminase activity"/>
    <property type="evidence" value="ECO:0007669"/>
    <property type="project" value="TreeGrafter"/>
</dbReference>
<protein>
    <recommendedName>
        <fullName evidence="1">Chorismatase FkbO/Hyg5-like N-terminal domain-containing protein</fullName>
    </recommendedName>
</protein>
<feature type="domain" description="Chorismatase FkbO/Hyg5-like N-terminal" evidence="1">
    <location>
        <begin position="116"/>
        <end position="219"/>
    </location>
</feature>
<dbReference type="PANTHER" id="PTHR11803">
    <property type="entry name" value="2-IMINOBUTANOATE/2-IMINOPROPANOATE DEAMINASE RIDA"/>
    <property type="match status" value="1"/>
</dbReference>
<evidence type="ECO:0000259" key="1">
    <source>
        <dbReference type="Pfam" id="PF21168"/>
    </source>
</evidence>
<dbReference type="PANTHER" id="PTHR11803:SF39">
    <property type="entry name" value="2-IMINOBUTANOATE_2-IMINOPROPANOATE DEAMINASE"/>
    <property type="match status" value="1"/>
</dbReference>
<evidence type="ECO:0000313" key="2">
    <source>
        <dbReference type="EMBL" id="RIH64847.1"/>
    </source>
</evidence>
<gene>
    <name evidence="2" type="ORF">D1164_12445</name>
</gene>
<dbReference type="Gene3D" id="3.30.1330.40">
    <property type="entry name" value="RutC-like"/>
    <property type="match status" value="2"/>
</dbReference>
<dbReference type="EMBL" id="QWET01000008">
    <property type="protein sequence ID" value="RIH64847.1"/>
    <property type="molecule type" value="Genomic_DNA"/>
</dbReference>
<dbReference type="Pfam" id="PF21168">
    <property type="entry name" value="FkbO_Hyg5-like_N"/>
    <property type="match status" value="1"/>
</dbReference>
<dbReference type="Proteomes" id="UP000266441">
    <property type="component" value="Unassembled WGS sequence"/>
</dbReference>
<dbReference type="InterPro" id="IPR006175">
    <property type="entry name" value="YjgF/YER057c/UK114"/>
</dbReference>
<sequence length="376" mass="42583">MYFLNGDRIYIKPQNSCAGFDNQLLDCLFQLKNFNASKKIFKLNFFVDTASEEDYQNLSAKLEKQVGEKFPSPVVVCLIAQPPLTCRVLVEAFYYDSTLWQAGLIHDKNGTAILFKREKTEVLIGNVQSNRINTCRKNAEIAFSALEGLLQQAALPVDSVIRQWNYIENILGMDNGRQCYQEFNNVRSAFYSGYFDKTGYPAATGIGINRGGVLIEFVAVNSRDAVSIPLDNPEQVAAHDYSKKVLVADKPEEKSTPKFERARYFELFKKKMVFISGTASIRGEKTVGTGDPVEQTRITINNIQQLYSPEQLLKISGNLLQPQYGHARVYIKNRKDFAAVKRTFKKYYGNLPVVYIIADICRDDLLVEIEGKVILE</sequence>
<proteinExistence type="predicted"/>